<dbReference type="Gene3D" id="2.40.30.10">
    <property type="entry name" value="Translation factors"/>
    <property type="match status" value="1"/>
</dbReference>
<feature type="domain" description="RsdA/BaiN/AoA(So)-like insert" evidence="5">
    <location>
        <begin position="186"/>
        <end position="329"/>
    </location>
</feature>
<dbReference type="Gene3D" id="3.50.50.60">
    <property type="entry name" value="FAD/NAD(P)-binding domain"/>
    <property type="match status" value="1"/>
</dbReference>
<dbReference type="Gene3D" id="1.10.8.260">
    <property type="entry name" value="HI0933 insert domain-like"/>
    <property type="match status" value="1"/>
</dbReference>
<comment type="cofactor">
    <cofactor evidence="1">
        <name>FAD</name>
        <dbReference type="ChEBI" id="CHEBI:57692"/>
    </cofactor>
</comment>
<protein>
    <submittedName>
        <fullName evidence="6">TIGR03862 family flavoprotein</fullName>
    </submittedName>
</protein>
<dbReference type="InterPro" id="IPR057661">
    <property type="entry name" value="RsdA/BaiN/AoA(So)_Rossmann"/>
</dbReference>
<dbReference type="Pfam" id="PF03486">
    <property type="entry name" value="HI0933_like"/>
    <property type="match status" value="1"/>
</dbReference>
<dbReference type="PANTHER" id="PTHR42887">
    <property type="entry name" value="OS12G0638800 PROTEIN"/>
    <property type="match status" value="1"/>
</dbReference>
<sequence length="395" mass="41551">MPQTALVIGAGPAGLMAADVLSGAGLPVTIVDRMPSVGRKFLMAGKSGLNLTKAEDAAKFADRYAETSPALRAALAVFGPDEAIQWANDLGQQVFTGSTGRVFPVAMKASPLLRAWLARLDAQGVQRRMRWRWTAFDADGCQFDTPEGPRQVAADITILALGGASWQRLGSDGAWAGQFAQVAPFRASNGGFRVDWSHHMATVIGQPVKATVLRAGDLMSRGEWVLTRDGIEGGGVYEVSHALMQGAALHVDLLPDLGVDDIAARLNRVKGKPSRATLLRKGIKLPVVKQALFNECAGMTYNSPDALAQALKSLPLPVQGPMPMDQAISTAGGLRWDALDGFALRDRSGTYCAGEMLDWDAPTGGYLITACLATGRAAAMQALATMPAASPVAGA</sequence>
<dbReference type="SUPFAM" id="SSF51905">
    <property type="entry name" value="FAD/NAD(P)-binding domain"/>
    <property type="match status" value="1"/>
</dbReference>
<proteinExistence type="predicted"/>
<name>A0ABS8BUC1_9RHOB</name>
<dbReference type="RefSeq" id="WP_226747910.1">
    <property type="nucleotide sequence ID" value="NZ_JAJATZ010000003.1"/>
</dbReference>
<evidence type="ECO:0000256" key="1">
    <source>
        <dbReference type="ARBA" id="ARBA00001974"/>
    </source>
</evidence>
<organism evidence="6 7">
    <name type="scientific">Loktanella gaetbuli</name>
    <dbReference type="NCBI Taxonomy" id="2881335"/>
    <lineage>
        <taxon>Bacteria</taxon>
        <taxon>Pseudomonadati</taxon>
        <taxon>Pseudomonadota</taxon>
        <taxon>Alphaproteobacteria</taxon>
        <taxon>Rhodobacterales</taxon>
        <taxon>Roseobacteraceae</taxon>
        <taxon>Loktanella</taxon>
    </lineage>
</organism>
<evidence type="ECO:0000256" key="3">
    <source>
        <dbReference type="ARBA" id="ARBA00022827"/>
    </source>
</evidence>
<dbReference type="Proteomes" id="UP001138961">
    <property type="component" value="Unassembled WGS sequence"/>
</dbReference>
<comment type="caution">
    <text evidence="6">The sequence shown here is derived from an EMBL/GenBank/DDBJ whole genome shotgun (WGS) entry which is preliminary data.</text>
</comment>
<evidence type="ECO:0000259" key="5">
    <source>
        <dbReference type="Pfam" id="PF22780"/>
    </source>
</evidence>
<gene>
    <name evidence="6" type="ORF">LGQ03_07520</name>
</gene>
<dbReference type="SUPFAM" id="SSF160996">
    <property type="entry name" value="HI0933 insert domain-like"/>
    <property type="match status" value="1"/>
</dbReference>
<dbReference type="InterPro" id="IPR036188">
    <property type="entry name" value="FAD/NAD-bd_sf"/>
</dbReference>
<dbReference type="PRINTS" id="PR00419">
    <property type="entry name" value="ADXRDTASE"/>
</dbReference>
<dbReference type="NCBIfam" id="TIGR03862">
    <property type="entry name" value="flavo_PP4765"/>
    <property type="match status" value="1"/>
</dbReference>
<dbReference type="InterPro" id="IPR023166">
    <property type="entry name" value="BaiN-like_dom_sf"/>
</dbReference>
<evidence type="ECO:0000313" key="7">
    <source>
        <dbReference type="Proteomes" id="UP001138961"/>
    </source>
</evidence>
<accession>A0ABS8BUC1</accession>
<keyword evidence="7" id="KW-1185">Reference proteome</keyword>
<dbReference type="PANTHER" id="PTHR42887:SF1">
    <property type="entry name" value="BLR3961 PROTEIN"/>
    <property type="match status" value="1"/>
</dbReference>
<dbReference type="EMBL" id="JAJATZ010000003">
    <property type="protein sequence ID" value="MCB5199086.1"/>
    <property type="molecule type" value="Genomic_DNA"/>
</dbReference>
<evidence type="ECO:0000313" key="6">
    <source>
        <dbReference type="EMBL" id="MCB5199086.1"/>
    </source>
</evidence>
<reference evidence="6" key="1">
    <citation type="submission" date="2021-10" db="EMBL/GenBank/DDBJ databases">
        <title>Loktanella gaetbuli sp. nov., isolated from a tidal flat.</title>
        <authorList>
            <person name="Park S."/>
            <person name="Yoon J.-H."/>
        </authorList>
    </citation>
    <scope>NUCLEOTIDE SEQUENCE</scope>
    <source>
        <strain evidence="6">TSTF-M6</strain>
    </source>
</reference>
<dbReference type="InterPro" id="IPR004792">
    <property type="entry name" value="BaiN-like"/>
</dbReference>
<dbReference type="InterPro" id="IPR055178">
    <property type="entry name" value="RsdA/BaiN/AoA(So)-like_dom"/>
</dbReference>
<keyword evidence="2" id="KW-0285">Flavoprotein</keyword>
<dbReference type="InterPro" id="IPR022460">
    <property type="entry name" value="Flavoprotein_PP4765"/>
</dbReference>
<dbReference type="Pfam" id="PF22780">
    <property type="entry name" value="HI0933_like_1st"/>
    <property type="match status" value="1"/>
</dbReference>
<keyword evidence="3" id="KW-0274">FAD</keyword>
<dbReference type="NCBIfam" id="TIGR00275">
    <property type="entry name" value="aminoacetone oxidase family FAD-binding enzyme"/>
    <property type="match status" value="1"/>
</dbReference>
<feature type="domain" description="RsdA/BaiN/AoA(So)-like Rossmann fold-like" evidence="4">
    <location>
        <begin position="5"/>
        <end position="380"/>
    </location>
</feature>
<evidence type="ECO:0000259" key="4">
    <source>
        <dbReference type="Pfam" id="PF03486"/>
    </source>
</evidence>
<evidence type="ECO:0000256" key="2">
    <source>
        <dbReference type="ARBA" id="ARBA00022630"/>
    </source>
</evidence>